<dbReference type="Proteomes" id="UP000194873">
    <property type="component" value="Unassembled WGS sequence"/>
</dbReference>
<evidence type="ECO:0000313" key="2">
    <source>
        <dbReference type="Proteomes" id="UP000194873"/>
    </source>
</evidence>
<dbReference type="AlphaFoldDB" id="A0A243W621"/>
<keyword evidence="2" id="KW-1185">Reference proteome</keyword>
<protein>
    <submittedName>
        <fullName evidence="1">Uncharacterized protein</fullName>
    </submittedName>
</protein>
<evidence type="ECO:0000313" key="1">
    <source>
        <dbReference type="EMBL" id="OUJ68938.1"/>
    </source>
</evidence>
<comment type="caution">
    <text evidence="1">The sequence shown here is derived from an EMBL/GenBank/DDBJ whole genome shotgun (WGS) entry which is preliminary data.</text>
</comment>
<name>A0A243W621_9BACT</name>
<reference evidence="1 2" key="1">
    <citation type="submission" date="2017-01" db="EMBL/GenBank/DDBJ databases">
        <title>A new Hymenobacter.</title>
        <authorList>
            <person name="Liang Y."/>
            <person name="Feng F."/>
        </authorList>
    </citation>
    <scope>NUCLEOTIDE SEQUENCE [LARGE SCALE GENOMIC DNA]</scope>
    <source>
        <strain evidence="1">MIMBbqt21</strain>
    </source>
</reference>
<accession>A0A243W621</accession>
<organism evidence="1 2">
    <name type="scientific">Hymenobacter crusticola</name>
    <dbReference type="NCBI Taxonomy" id="1770526"/>
    <lineage>
        <taxon>Bacteria</taxon>
        <taxon>Pseudomonadati</taxon>
        <taxon>Bacteroidota</taxon>
        <taxon>Cytophagia</taxon>
        <taxon>Cytophagales</taxon>
        <taxon>Hymenobacteraceae</taxon>
        <taxon>Hymenobacter</taxon>
    </lineage>
</organism>
<proteinExistence type="predicted"/>
<gene>
    <name evidence="1" type="ORF">BXP70_27225</name>
</gene>
<sequence length="102" mass="11505">MALKSLLYYSLPNRLPALAEVAIVAAKRNRWRVTPITLGRVGARARAADAERKLVSVHRVEWLNLRLQQATNQDSVLLATGAACEFSLIYIQWKTKIRIICC</sequence>
<dbReference type="EMBL" id="MTSE01000041">
    <property type="protein sequence ID" value="OUJ68938.1"/>
    <property type="molecule type" value="Genomic_DNA"/>
</dbReference>